<accession>A0A133U3L6</accession>
<dbReference type="EMBL" id="LHXJ01000123">
    <property type="protein sequence ID" value="KXA88773.1"/>
    <property type="molecule type" value="Genomic_DNA"/>
</dbReference>
<protein>
    <submittedName>
        <fullName evidence="1">Uncharacterized protein</fullName>
    </submittedName>
</protein>
<sequence length="66" mass="7159">MRGLSFFLVPPSEGDFNDSNSAASLSASSVHSSAFLESSSVRFFQLLSFSLLSPILSALIHQNVYF</sequence>
<gene>
    <name evidence="1" type="ORF">AKJ57_06335</name>
</gene>
<dbReference type="Proteomes" id="UP000070163">
    <property type="component" value="Unassembled WGS sequence"/>
</dbReference>
<reference evidence="1 2" key="1">
    <citation type="journal article" date="2016" name="Sci. Rep.">
        <title>Metabolic traits of an uncultured archaeal lineage -MSBL1- from brine pools of the Red Sea.</title>
        <authorList>
            <person name="Mwirichia R."/>
            <person name="Alam I."/>
            <person name="Rashid M."/>
            <person name="Vinu M."/>
            <person name="Ba-Alawi W."/>
            <person name="Anthony Kamau A."/>
            <person name="Kamanda Ngugi D."/>
            <person name="Goker M."/>
            <person name="Klenk H.P."/>
            <person name="Bajic V."/>
            <person name="Stingl U."/>
        </authorList>
    </citation>
    <scope>NUCLEOTIDE SEQUENCE [LARGE SCALE GENOMIC DNA]</scope>
    <source>
        <strain evidence="1">SCGC-AAA259A05</strain>
    </source>
</reference>
<evidence type="ECO:0000313" key="2">
    <source>
        <dbReference type="Proteomes" id="UP000070163"/>
    </source>
</evidence>
<evidence type="ECO:0000313" key="1">
    <source>
        <dbReference type="EMBL" id="KXA88773.1"/>
    </source>
</evidence>
<proteinExistence type="predicted"/>
<dbReference type="AlphaFoldDB" id="A0A133U3L6"/>
<organism evidence="1 2">
    <name type="scientific">candidate division MSBL1 archaeon SCGC-AAA259A05</name>
    <dbReference type="NCBI Taxonomy" id="1698259"/>
    <lineage>
        <taxon>Archaea</taxon>
        <taxon>Methanobacteriati</taxon>
        <taxon>Methanobacteriota</taxon>
        <taxon>candidate division MSBL1</taxon>
    </lineage>
</organism>
<keyword evidence="2" id="KW-1185">Reference proteome</keyword>
<comment type="caution">
    <text evidence="1">The sequence shown here is derived from an EMBL/GenBank/DDBJ whole genome shotgun (WGS) entry which is preliminary data.</text>
</comment>
<name>A0A133U3L6_9EURY</name>